<keyword evidence="2" id="KW-0472">Membrane</keyword>
<keyword evidence="2" id="KW-0812">Transmembrane</keyword>
<organism evidence="3 4">
    <name type="scientific">Okibacterium fritillariae</name>
    <dbReference type="NCBI Taxonomy" id="123320"/>
    <lineage>
        <taxon>Bacteria</taxon>
        <taxon>Bacillati</taxon>
        <taxon>Actinomycetota</taxon>
        <taxon>Actinomycetes</taxon>
        <taxon>Micrococcales</taxon>
        <taxon>Microbacteriaceae</taxon>
        <taxon>Okibacterium</taxon>
    </lineage>
</organism>
<feature type="transmembrane region" description="Helical" evidence="2">
    <location>
        <begin position="34"/>
        <end position="55"/>
    </location>
</feature>
<feature type="region of interest" description="Disordered" evidence="1">
    <location>
        <begin position="183"/>
        <end position="206"/>
    </location>
</feature>
<dbReference type="EMBL" id="FUZP01000003">
    <property type="protein sequence ID" value="SKC67204.1"/>
    <property type="molecule type" value="Genomic_DNA"/>
</dbReference>
<keyword evidence="4" id="KW-1185">Reference proteome</keyword>
<dbReference type="InterPro" id="IPR017195">
    <property type="entry name" value="ABC_thiamin-permease_prd"/>
</dbReference>
<reference evidence="3 4" key="1">
    <citation type="submission" date="2017-02" db="EMBL/GenBank/DDBJ databases">
        <authorList>
            <person name="Peterson S.W."/>
        </authorList>
    </citation>
    <scope>NUCLEOTIDE SEQUENCE [LARGE SCALE GENOMIC DNA]</scope>
    <source>
        <strain evidence="3 4">VKM Ac-2059</strain>
    </source>
</reference>
<evidence type="ECO:0000313" key="4">
    <source>
        <dbReference type="Proteomes" id="UP000190857"/>
    </source>
</evidence>
<protein>
    <submittedName>
        <fullName evidence="3">Energy-coupling factor transport system substrate-specific component</fullName>
    </submittedName>
</protein>
<name>A0A1T5KTT9_9MICO</name>
<evidence type="ECO:0000256" key="1">
    <source>
        <dbReference type="SAM" id="MobiDB-lite"/>
    </source>
</evidence>
<feature type="transmembrane region" description="Helical" evidence="2">
    <location>
        <begin position="62"/>
        <end position="79"/>
    </location>
</feature>
<evidence type="ECO:0000313" key="3">
    <source>
        <dbReference type="EMBL" id="SKC67204.1"/>
    </source>
</evidence>
<keyword evidence="2" id="KW-1133">Transmembrane helix</keyword>
<feature type="transmembrane region" description="Helical" evidence="2">
    <location>
        <begin position="113"/>
        <end position="136"/>
    </location>
</feature>
<dbReference type="Pfam" id="PF09819">
    <property type="entry name" value="ABC_cobalt"/>
    <property type="match status" value="1"/>
</dbReference>
<gene>
    <name evidence="3" type="ORF">SAMN06309945_2490</name>
</gene>
<accession>A0A1T5KTT9</accession>
<dbReference type="Proteomes" id="UP000190857">
    <property type="component" value="Unassembled WGS sequence"/>
</dbReference>
<sequence length="206" mass="21506">MTSMNTRLLLTCAAIGVGGGLVFAVTGYLHVVVLATIPVVYGVLIGVYFFPGVVAQSLLRRPGVAVVTGVIAGLTASAFNPTNVWRHIGTGLLIGLLQELPFALSRYRYWKAWVFYLAAAIAGVVFGGVVLIALGVDHFAPVAEVVSIAVWVLTPLLVTWLARLVAAGIDRTGAARGLQHDIDRRPARSPGSGAGSGSGLPRLAHT</sequence>
<proteinExistence type="predicted"/>
<feature type="transmembrane region" description="Helical" evidence="2">
    <location>
        <begin position="85"/>
        <end position="104"/>
    </location>
</feature>
<evidence type="ECO:0000256" key="2">
    <source>
        <dbReference type="SAM" id="Phobius"/>
    </source>
</evidence>
<feature type="transmembrane region" description="Helical" evidence="2">
    <location>
        <begin position="148"/>
        <end position="166"/>
    </location>
</feature>
<dbReference type="AlphaFoldDB" id="A0A1T5KTT9"/>
<dbReference type="STRING" id="123320.SAMN06309945_2490"/>